<sequence length="220" mass="25237">MEEQKSNKIATREAIVFIDGNNLYHNLNALGITPGRVNLYKLAQLVCKHFNSNYKRAFYYNSVPSIDDGSELYSKHMGYLNKVGSYPNFEVITRKLQRHSNEEKIEEKKKILSELSLCNKCSSIVEKNCMECLGTIKKKEKGIDVNIAIDMLNLSVFKNECDLCILISGDADFIPVMDLIKEQEKDVVSAFLPFGYSCELRQKHGWFILHKDLIIKKCLD</sequence>
<dbReference type="AlphaFoldDB" id="A0A0G0H1Y4"/>
<name>A0A0G0H1Y4_9BACT</name>
<proteinExistence type="predicted"/>
<feature type="domain" description="NYN" evidence="1">
    <location>
        <begin position="15"/>
        <end position="202"/>
    </location>
</feature>
<gene>
    <name evidence="2" type="ORF">US54_C0079G0013</name>
</gene>
<dbReference type="Gene3D" id="3.40.50.1010">
    <property type="entry name" value="5'-nuclease"/>
    <property type="match status" value="1"/>
</dbReference>
<evidence type="ECO:0000313" key="3">
    <source>
        <dbReference type="Proteomes" id="UP000034471"/>
    </source>
</evidence>
<comment type="caution">
    <text evidence="2">The sequence shown here is derived from an EMBL/GenBank/DDBJ whole genome shotgun (WGS) entry which is preliminary data.</text>
</comment>
<dbReference type="Proteomes" id="UP000034471">
    <property type="component" value="Unassembled WGS sequence"/>
</dbReference>
<dbReference type="InterPro" id="IPR047140">
    <property type="entry name" value="LabA"/>
</dbReference>
<dbReference type="EMBL" id="LBTJ01000079">
    <property type="protein sequence ID" value="KKQ36137.1"/>
    <property type="molecule type" value="Genomic_DNA"/>
</dbReference>
<evidence type="ECO:0000313" key="2">
    <source>
        <dbReference type="EMBL" id="KKQ36137.1"/>
    </source>
</evidence>
<dbReference type="GO" id="GO:0004540">
    <property type="term" value="F:RNA nuclease activity"/>
    <property type="evidence" value="ECO:0007669"/>
    <property type="project" value="InterPro"/>
</dbReference>
<reference evidence="2 3" key="1">
    <citation type="journal article" date="2015" name="Nature">
        <title>rRNA introns, odd ribosomes, and small enigmatic genomes across a large radiation of phyla.</title>
        <authorList>
            <person name="Brown C.T."/>
            <person name="Hug L.A."/>
            <person name="Thomas B.C."/>
            <person name="Sharon I."/>
            <person name="Castelle C.J."/>
            <person name="Singh A."/>
            <person name="Wilkins M.J."/>
            <person name="Williams K.H."/>
            <person name="Banfield J.F."/>
        </authorList>
    </citation>
    <scope>NUCLEOTIDE SEQUENCE [LARGE SCALE GENOMIC DNA]</scope>
</reference>
<dbReference type="Pfam" id="PF01936">
    <property type="entry name" value="NYN"/>
    <property type="match status" value="1"/>
</dbReference>
<evidence type="ECO:0000259" key="1">
    <source>
        <dbReference type="Pfam" id="PF01936"/>
    </source>
</evidence>
<dbReference type="PANTHER" id="PTHR35458:SF8">
    <property type="entry name" value="SLR0650 PROTEIN"/>
    <property type="match status" value="1"/>
</dbReference>
<organism evidence="2 3">
    <name type="scientific">Candidatus Roizmanbacteria bacterium GW2011_GWA2_37_7</name>
    <dbReference type="NCBI Taxonomy" id="1618481"/>
    <lineage>
        <taxon>Bacteria</taxon>
        <taxon>Candidatus Roizmaniibacteriota</taxon>
    </lineage>
</organism>
<protein>
    <recommendedName>
        <fullName evidence="1">NYN domain-containing protein</fullName>
    </recommendedName>
</protein>
<accession>A0A0G0H1Y4</accession>
<dbReference type="STRING" id="1618481.US54_C0079G0013"/>
<dbReference type="InterPro" id="IPR021139">
    <property type="entry name" value="NYN"/>
</dbReference>
<dbReference type="PANTHER" id="PTHR35458">
    <property type="entry name" value="SLR0755 PROTEIN"/>
    <property type="match status" value="1"/>
</dbReference>